<keyword evidence="2 6" id="KW-0698">rRNA processing</keyword>
<dbReference type="PROSITE" id="PS50975">
    <property type="entry name" value="ATP_GRASP"/>
    <property type="match status" value="1"/>
</dbReference>
<evidence type="ECO:0000256" key="7">
    <source>
        <dbReference type="PROSITE-ProRule" id="PRU00409"/>
    </source>
</evidence>
<dbReference type="InterPro" id="IPR011761">
    <property type="entry name" value="ATP-grasp"/>
</dbReference>
<keyword evidence="7" id="KW-0067">ATP-binding</keyword>
<dbReference type="InterPro" id="IPR014776">
    <property type="entry name" value="4pyrrole_Mease_sub2"/>
</dbReference>
<dbReference type="InterPro" id="IPR000878">
    <property type="entry name" value="4pyrrol_Mease"/>
</dbReference>
<dbReference type="CDD" id="cd11648">
    <property type="entry name" value="RsmI"/>
    <property type="match status" value="1"/>
</dbReference>
<evidence type="ECO:0000256" key="5">
    <source>
        <dbReference type="ARBA" id="ARBA00022691"/>
    </source>
</evidence>
<dbReference type="InterPro" id="IPR053910">
    <property type="entry name" value="RsmI_HTH"/>
</dbReference>
<dbReference type="NCBIfam" id="TIGR00096">
    <property type="entry name" value="16S rRNA (cytidine(1402)-2'-O)-methyltransferase"/>
    <property type="match status" value="1"/>
</dbReference>
<evidence type="ECO:0000256" key="6">
    <source>
        <dbReference type="HAMAP-Rule" id="MF_01877"/>
    </source>
</evidence>
<keyword evidence="10" id="KW-1185">Reference proteome</keyword>
<accession>A0ABN4HSI3</accession>
<dbReference type="InterPro" id="IPR008189">
    <property type="entry name" value="rRNA_ssu_MeTfrase_I"/>
</dbReference>
<dbReference type="Gene3D" id="3.30.950.10">
    <property type="entry name" value="Methyltransferase, Cobalt-precorrin-4 Transmethylase, Domain 2"/>
    <property type="match status" value="1"/>
</dbReference>
<dbReference type="EC" id="2.1.1.198" evidence="6"/>
<keyword evidence="3 6" id="KW-0489">Methyltransferase</keyword>
<dbReference type="RefSeq" id="WP_371440242.1">
    <property type="nucleotide sequence ID" value="NZ_CP011126.1"/>
</dbReference>
<feature type="domain" description="ATP-grasp" evidence="8">
    <location>
        <begin position="47"/>
        <end position="280"/>
    </location>
</feature>
<comment type="subcellular location">
    <subcellularLocation>
        <location evidence="6">Cytoplasm</location>
    </subcellularLocation>
</comment>
<gene>
    <name evidence="6 9" type="primary">rsmI</name>
    <name evidence="9" type="ORF">CleRT_01830</name>
</gene>
<keyword evidence="4 6" id="KW-0808">Transferase</keyword>
<dbReference type="EMBL" id="CP011126">
    <property type="protein sequence ID" value="AKQ33223.1"/>
    <property type="molecule type" value="Genomic_DNA"/>
</dbReference>
<dbReference type="PANTHER" id="PTHR46111">
    <property type="entry name" value="RIBOSOMAL RNA SMALL SUBUNIT METHYLTRANSFERASE I"/>
    <property type="match status" value="1"/>
</dbReference>
<evidence type="ECO:0000256" key="3">
    <source>
        <dbReference type="ARBA" id="ARBA00022603"/>
    </source>
</evidence>
<reference evidence="9 10" key="1">
    <citation type="journal article" date="2015" name="Genome Biol. Evol.">
        <title>Distinctive Genome Reduction Rates Revealed by Genomic Analyses of Two Coxiella-Like Endosymbionts in Ticks.</title>
        <authorList>
            <person name="Gottlieb Y."/>
            <person name="Lalzar I."/>
            <person name="Klasson L."/>
        </authorList>
    </citation>
    <scope>NUCLEOTIDE SEQUENCE [LARGE SCALE GENOMIC DNA]</scope>
    <source>
        <strain evidence="9 10">CRt</strain>
    </source>
</reference>
<evidence type="ECO:0000256" key="2">
    <source>
        <dbReference type="ARBA" id="ARBA00022552"/>
    </source>
</evidence>
<evidence type="ECO:0000313" key="9">
    <source>
        <dbReference type="EMBL" id="AKQ33223.1"/>
    </source>
</evidence>
<dbReference type="GO" id="GO:0032259">
    <property type="term" value="P:methylation"/>
    <property type="evidence" value="ECO:0007669"/>
    <property type="project" value="UniProtKB-KW"/>
</dbReference>
<keyword evidence="7" id="KW-0547">Nucleotide-binding</keyword>
<dbReference type="HAMAP" id="MF_01877">
    <property type="entry name" value="16SrRNA_methyltr_I"/>
    <property type="match status" value="1"/>
</dbReference>
<sequence>MSRITSLSGCLYIVATPIGNRKDITLRAIETLKAVDLIAAEDTRYSKGLLQYHGISTTSLSLHEHNEVARTALLCEKLKQGYDIALISDAGTPLISDPGYRLISAVRKAGIRVVPIPGACAGIVALVASGLSTEHFVFEGFLPSKGEIRQKKLEALKTESRTLIFYESVHRIENLISLLNEIFGPERMATIARELTKKFETIYTTSLSELKKWLSENSEQQKGEFVVLVEGHPEKTKEINEEHRHLLTVLLQELSLKEAVALATKISGISRKQLYPLALTIQQQYQHPSY</sequence>
<dbReference type="PANTHER" id="PTHR46111:SF1">
    <property type="entry name" value="RIBOSOMAL RNA SMALL SUBUNIT METHYLTRANSFERASE I"/>
    <property type="match status" value="1"/>
</dbReference>
<dbReference type="Pfam" id="PF23016">
    <property type="entry name" value="RsmI_C"/>
    <property type="match status" value="1"/>
</dbReference>
<dbReference type="InterPro" id="IPR018063">
    <property type="entry name" value="SAM_MeTrfase_RsmI_CS"/>
</dbReference>
<keyword evidence="1 6" id="KW-0963">Cytoplasm</keyword>
<evidence type="ECO:0000256" key="4">
    <source>
        <dbReference type="ARBA" id="ARBA00022679"/>
    </source>
</evidence>
<comment type="function">
    <text evidence="6">Catalyzes the 2'-O-methylation of the ribose of cytidine 1402 (C1402) in 16S rRNA.</text>
</comment>
<comment type="similarity">
    <text evidence="6">Belongs to the methyltransferase superfamily. RsmI family.</text>
</comment>
<evidence type="ECO:0000256" key="1">
    <source>
        <dbReference type="ARBA" id="ARBA00022490"/>
    </source>
</evidence>
<dbReference type="PROSITE" id="PS01296">
    <property type="entry name" value="RSMI"/>
    <property type="match status" value="1"/>
</dbReference>
<protein>
    <recommendedName>
        <fullName evidence="6">Ribosomal RNA small subunit methyltransferase I</fullName>
        <ecNumber evidence="6">2.1.1.198</ecNumber>
    </recommendedName>
    <alternativeName>
        <fullName evidence="6">16S rRNA 2'-O-ribose C1402 methyltransferase</fullName>
    </alternativeName>
    <alternativeName>
        <fullName evidence="6">rRNA (cytidine-2'-O-)-methyltransferase RsmI</fullName>
    </alternativeName>
</protein>
<dbReference type="Proteomes" id="UP000063965">
    <property type="component" value="Chromosome"/>
</dbReference>
<name>A0ABN4HSI3_9COXI</name>
<dbReference type="Gene3D" id="3.40.1010.10">
    <property type="entry name" value="Cobalt-precorrin-4 Transmethylase, Domain 1"/>
    <property type="match status" value="1"/>
</dbReference>
<dbReference type="InterPro" id="IPR035996">
    <property type="entry name" value="4pyrrol_Methylase_sf"/>
</dbReference>
<organism evidence="9 10">
    <name type="scientific">Candidatus Coxiella mudrowiae</name>
    <dbReference type="NCBI Taxonomy" id="2054173"/>
    <lineage>
        <taxon>Bacteria</taxon>
        <taxon>Pseudomonadati</taxon>
        <taxon>Pseudomonadota</taxon>
        <taxon>Gammaproteobacteria</taxon>
        <taxon>Legionellales</taxon>
        <taxon>Coxiellaceae</taxon>
        <taxon>Coxiella</taxon>
    </lineage>
</organism>
<dbReference type="Pfam" id="PF00590">
    <property type="entry name" value="TP_methylase"/>
    <property type="match status" value="1"/>
</dbReference>
<dbReference type="InterPro" id="IPR014777">
    <property type="entry name" value="4pyrrole_Mease_sub1"/>
</dbReference>
<keyword evidence="5 6" id="KW-0949">S-adenosyl-L-methionine</keyword>
<evidence type="ECO:0000313" key="10">
    <source>
        <dbReference type="Proteomes" id="UP000063965"/>
    </source>
</evidence>
<comment type="catalytic activity">
    <reaction evidence="6">
        <text>cytidine(1402) in 16S rRNA + S-adenosyl-L-methionine = 2'-O-methylcytidine(1402) in 16S rRNA + S-adenosyl-L-homocysteine + H(+)</text>
        <dbReference type="Rhea" id="RHEA:42924"/>
        <dbReference type="Rhea" id="RHEA-COMP:10285"/>
        <dbReference type="Rhea" id="RHEA-COMP:10286"/>
        <dbReference type="ChEBI" id="CHEBI:15378"/>
        <dbReference type="ChEBI" id="CHEBI:57856"/>
        <dbReference type="ChEBI" id="CHEBI:59789"/>
        <dbReference type="ChEBI" id="CHEBI:74495"/>
        <dbReference type="ChEBI" id="CHEBI:82748"/>
        <dbReference type="EC" id="2.1.1.198"/>
    </reaction>
</comment>
<proteinExistence type="inferred from homology"/>
<dbReference type="PIRSF" id="PIRSF005917">
    <property type="entry name" value="MTase_YraL"/>
    <property type="match status" value="1"/>
</dbReference>
<dbReference type="SUPFAM" id="SSF53790">
    <property type="entry name" value="Tetrapyrrole methylase"/>
    <property type="match status" value="1"/>
</dbReference>
<dbReference type="GO" id="GO:0008168">
    <property type="term" value="F:methyltransferase activity"/>
    <property type="evidence" value="ECO:0007669"/>
    <property type="project" value="UniProtKB-KW"/>
</dbReference>
<evidence type="ECO:0000259" key="8">
    <source>
        <dbReference type="PROSITE" id="PS50975"/>
    </source>
</evidence>